<feature type="compositionally biased region" description="Polar residues" evidence="11">
    <location>
        <begin position="49"/>
        <end position="61"/>
    </location>
</feature>
<dbReference type="OrthoDB" id="5404651at2759"/>
<feature type="region of interest" description="Disordered" evidence="11">
    <location>
        <begin position="30"/>
        <end position="84"/>
    </location>
</feature>
<dbReference type="GO" id="GO:0003988">
    <property type="term" value="F:acetyl-CoA C-acyltransferase activity"/>
    <property type="evidence" value="ECO:0007669"/>
    <property type="project" value="UniProtKB-EC"/>
</dbReference>
<evidence type="ECO:0000256" key="7">
    <source>
        <dbReference type="ARBA" id="ARBA00023128"/>
    </source>
</evidence>
<dbReference type="GO" id="GO:0005739">
    <property type="term" value="C:mitochondrion"/>
    <property type="evidence" value="ECO:0007669"/>
    <property type="project" value="UniProtKB-SubCell"/>
</dbReference>
<dbReference type="InterPro" id="IPR002155">
    <property type="entry name" value="Thiolase"/>
</dbReference>
<feature type="domain" description="Thiolase N-terminal" evidence="12">
    <location>
        <begin position="91"/>
        <end position="363"/>
    </location>
</feature>
<dbReference type="PROSITE" id="PS00737">
    <property type="entry name" value="THIOLASE_2"/>
    <property type="match status" value="1"/>
</dbReference>
<evidence type="ECO:0000256" key="5">
    <source>
        <dbReference type="ARBA" id="ARBA00022832"/>
    </source>
</evidence>
<feature type="compositionally biased region" description="Low complexity" evidence="11">
    <location>
        <begin position="30"/>
        <end position="41"/>
    </location>
</feature>
<keyword evidence="3" id="KW-0963">Cytoplasm</keyword>
<evidence type="ECO:0000256" key="6">
    <source>
        <dbReference type="ARBA" id="ARBA00023098"/>
    </source>
</evidence>
<dbReference type="SUPFAM" id="SSF53901">
    <property type="entry name" value="Thiolase-like"/>
    <property type="match status" value="2"/>
</dbReference>
<dbReference type="Gene3D" id="3.40.47.10">
    <property type="match status" value="1"/>
</dbReference>
<evidence type="ECO:0000256" key="4">
    <source>
        <dbReference type="ARBA" id="ARBA00022679"/>
    </source>
</evidence>
<dbReference type="Proteomes" id="UP000267096">
    <property type="component" value="Unassembled WGS sequence"/>
</dbReference>
<keyword evidence="15" id="KW-1185">Reference proteome</keyword>
<reference evidence="14 15" key="2">
    <citation type="submission" date="2018-11" db="EMBL/GenBank/DDBJ databases">
        <authorList>
            <consortium name="Pathogen Informatics"/>
        </authorList>
    </citation>
    <scope>NUCLEOTIDE SEQUENCE [LARGE SCALE GENOMIC DNA]</scope>
</reference>
<comment type="subcellular location">
    <subcellularLocation>
        <location evidence="1">Mitochondrion</location>
    </subcellularLocation>
</comment>
<dbReference type="AlphaFoldDB" id="A0A0M3JT69"/>
<evidence type="ECO:0000256" key="8">
    <source>
        <dbReference type="ARBA" id="ARBA00023315"/>
    </source>
</evidence>
<evidence type="ECO:0000256" key="1">
    <source>
        <dbReference type="ARBA" id="ARBA00004173"/>
    </source>
</evidence>
<evidence type="ECO:0000313" key="16">
    <source>
        <dbReference type="WBParaSite" id="ASIM_0001120601-mRNA-1"/>
    </source>
</evidence>
<evidence type="ECO:0000256" key="9">
    <source>
        <dbReference type="ARBA" id="ARBA00024073"/>
    </source>
</evidence>
<proteinExistence type="inferred from homology"/>
<dbReference type="EMBL" id="UYRR01031017">
    <property type="protein sequence ID" value="VDK43605.1"/>
    <property type="molecule type" value="Genomic_DNA"/>
</dbReference>
<dbReference type="WBParaSite" id="ASIM_0001120601-mRNA-1">
    <property type="protein sequence ID" value="ASIM_0001120601-mRNA-1"/>
    <property type="gene ID" value="ASIM_0001120601"/>
</dbReference>
<evidence type="ECO:0000256" key="11">
    <source>
        <dbReference type="SAM" id="MobiDB-lite"/>
    </source>
</evidence>
<dbReference type="PROSITE" id="PS00098">
    <property type="entry name" value="THIOLASE_1"/>
    <property type="match status" value="1"/>
</dbReference>
<dbReference type="InterPro" id="IPR020615">
    <property type="entry name" value="Thiolase_acyl_enz_int_AS"/>
</dbReference>
<keyword evidence="7" id="KW-0496">Mitochondrion</keyword>
<dbReference type="EC" id="2.3.1.16" evidence="9"/>
<dbReference type="InterPro" id="IPR016039">
    <property type="entry name" value="Thiolase-like"/>
</dbReference>
<reference evidence="16" key="1">
    <citation type="submission" date="2016-04" db="UniProtKB">
        <authorList>
            <consortium name="WormBaseParasite"/>
        </authorList>
    </citation>
    <scope>IDENTIFICATION</scope>
</reference>
<gene>
    <name evidence="14" type="ORF">ASIM_LOCUS10764</name>
</gene>
<sequence length="513" mass="55460">MHRATLWRRGTSQLMSHWIRYTSPGFFSSATPANPPASSVSESKPKPTSVRSSTPNPSSVSDVKAKPSSVTTPRPPSTTKRTLAKAGRPNIVLIDAVRTPFLVSLTDYKDMIANDLQRAALIALVDKTKIPLDEVGHIVCGTVIQECRTSNIAREAALTAGFPNTIPASTVTMACISSNVAMTDLMGMLATGYIDVGIAGGVDFLSDVPIRYSRKARTAMLSLPRAKKWDERLILGKDILSNFFNPELPAIAEFTSGETMGQSADRLAAAFGVSRREQDEFAIRSHTAADRAVREGHLNDVVPVFVPGKKPKTITKDNGIRIASMEKLEKLKPAFIKPHGTITAGNASFLTDGASAALLMTEDYALKHGYKPKAYLRDFQYVAQDPIDQLLLSPAYVIPKLLDKVGLTLQDIDVFEIHEAFAGQILANLNALDSEFFCKSQLKRSGKFGRVPENKMNLWGGSLSLGHPFGATGIRLASHTANRLKHENGQFGLIASCASGGHGVGMLIEAYPN</sequence>
<evidence type="ECO:0000313" key="14">
    <source>
        <dbReference type="EMBL" id="VDK43605.1"/>
    </source>
</evidence>
<keyword evidence="4 10" id="KW-0808">Transferase</keyword>
<protein>
    <recommendedName>
        <fullName evidence="9">acetyl-CoA C-acyltransferase</fullName>
        <ecNumber evidence="9">2.3.1.16</ecNumber>
    </recommendedName>
</protein>
<dbReference type="NCBIfam" id="TIGR01930">
    <property type="entry name" value="AcCoA-C-Actrans"/>
    <property type="match status" value="1"/>
</dbReference>
<dbReference type="CDD" id="cd00751">
    <property type="entry name" value="thiolase"/>
    <property type="match status" value="1"/>
</dbReference>
<comment type="similarity">
    <text evidence="2 10">Belongs to the thiolase-like superfamily. Thiolase family.</text>
</comment>
<name>A0A0M3JT69_ANISI</name>
<organism evidence="16">
    <name type="scientific">Anisakis simplex</name>
    <name type="common">Herring worm</name>
    <dbReference type="NCBI Taxonomy" id="6269"/>
    <lineage>
        <taxon>Eukaryota</taxon>
        <taxon>Metazoa</taxon>
        <taxon>Ecdysozoa</taxon>
        <taxon>Nematoda</taxon>
        <taxon>Chromadorea</taxon>
        <taxon>Rhabditida</taxon>
        <taxon>Spirurina</taxon>
        <taxon>Ascaridomorpha</taxon>
        <taxon>Ascaridoidea</taxon>
        <taxon>Anisakidae</taxon>
        <taxon>Anisakis</taxon>
        <taxon>Anisakis simplex complex</taxon>
    </lineage>
</organism>
<keyword evidence="8 10" id="KW-0012">Acyltransferase</keyword>
<feature type="compositionally biased region" description="Low complexity" evidence="11">
    <location>
        <begin position="66"/>
        <end position="81"/>
    </location>
</feature>
<keyword evidence="6" id="KW-0443">Lipid metabolism</keyword>
<dbReference type="InterPro" id="IPR020617">
    <property type="entry name" value="Thiolase_C"/>
</dbReference>
<feature type="domain" description="Thiolase C-terminal" evidence="13">
    <location>
        <begin position="370"/>
        <end position="509"/>
    </location>
</feature>
<evidence type="ECO:0000259" key="12">
    <source>
        <dbReference type="Pfam" id="PF00108"/>
    </source>
</evidence>
<dbReference type="PANTHER" id="PTHR18919">
    <property type="entry name" value="ACETYL-COA C-ACYLTRANSFERASE"/>
    <property type="match status" value="1"/>
</dbReference>
<dbReference type="GO" id="GO:0006635">
    <property type="term" value="P:fatty acid beta-oxidation"/>
    <property type="evidence" value="ECO:0007669"/>
    <property type="project" value="TreeGrafter"/>
</dbReference>
<dbReference type="Pfam" id="PF00108">
    <property type="entry name" value="Thiolase_N"/>
    <property type="match status" value="1"/>
</dbReference>
<evidence type="ECO:0000256" key="2">
    <source>
        <dbReference type="ARBA" id="ARBA00010982"/>
    </source>
</evidence>
<keyword evidence="5" id="KW-0276">Fatty acid metabolism</keyword>
<dbReference type="InterPro" id="IPR020613">
    <property type="entry name" value="Thiolase_CS"/>
</dbReference>
<dbReference type="Pfam" id="PF02803">
    <property type="entry name" value="Thiolase_C"/>
    <property type="match status" value="1"/>
</dbReference>
<evidence type="ECO:0000313" key="15">
    <source>
        <dbReference type="Proteomes" id="UP000267096"/>
    </source>
</evidence>
<dbReference type="PANTHER" id="PTHR18919:SF153">
    <property type="entry name" value="TRIFUNCTIONAL ENZYME SUBUNIT BETA, MITOCHONDRIAL"/>
    <property type="match status" value="1"/>
</dbReference>
<accession>A0A0M3JT69</accession>
<evidence type="ECO:0000256" key="3">
    <source>
        <dbReference type="ARBA" id="ARBA00022490"/>
    </source>
</evidence>
<evidence type="ECO:0000259" key="13">
    <source>
        <dbReference type="Pfam" id="PF02803"/>
    </source>
</evidence>
<dbReference type="FunFam" id="3.40.47.10:FF:000011">
    <property type="entry name" value="3-ketoacyl-CoA thiolase"/>
    <property type="match status" value="1"/>
</dbReference>
<evidence type="ECO:0000256" key="10">
    <source>
        <dbReference type="RuleBase" id="RU003557"/>
    </source>
</evidence>
<dbReference type="InterPro" id="IPR020616">
    <property type="entry name" value="Thiolase_N"/>
</dbReference>